<dbReference type="PANTHER" id="PTHR46390:SF1">
    <property type="entry name" value="MANNOSE-1-PHOSPHATE GUANYLYLTRANSFERASE"/>
    <property type="match status" value="1"/>
</dbReference>
<dbReference type="NCBIfam" id="TIGR01479">
    <property type="entry name" value="GMP_PMI"/>
    <property type="match status" value="1"/>
</dbReference>
<dbReference type="InterPro" id="IPR001538">
    <property type="entry name" value="Man6P_isomerase-2_C"/>
</dbReference>
<evidence type="ECO:0000256" key="4">
    <source>
        <dbReference type="ARBA" id="ARBA00022679"/>
    </source>
</evidence>
<evidence type="ECO:0000259" key="11">
    <source>
        <dbReference type="Pfam" id="PF01050"/>
    </source>
</evidence>
<dbReference type="GO" id="GO:0004475">
    <property type="term" value="F:mannose-1-phosphate guanylyltransferase (GTP) activity"/>
    <property type="evidence" value="ECO:0007669"/>
    <property type="project" value="UniProtKB-EC"/>
</dbReference>
<dbReference type="InterPro" id="IPR054566">
    <property type="entry name" value="ManC/GMP-like_b-helix"/>
</dbReference>
<evidence type="ECO:0000313" key="14">
    <source>
        <dbReference type="Proteomes" id="UP001615550"/>
    </source>
</evidence>
<evidence type="ECO:0000256" key="5">
    <source>
        <dbReference type="ARBA" id="ARBA00022695"/>
    </source>
</evidence>
<evidence type="ECO:0000256" key="2">
    <source>
        <dbReference type="ARBA" id="ARBA00006115"/>
    </source>
</evidence>
<dbReference type="GO" id="GO:0004476">
    <property type="term" value="F:mannose-6-phosphate isomerase activity"/>
    <property type="evidence" value="ECO:0007669"/>
    <property type="project" value="UniProtKB-EC"/>
</dbReference>
<dbReference type="RefSeq" id="WP_400187313.1">
    <property type="nucleotide sequence ID" value="NZ_JBGORX010000002.1"/>
</dbReference>
<dbReference type="EC" id="2.7.7.13" evidence="3"/>
<comment type="pathway">
    <text evidence="1">Nucleotide-sugar biosynthesis; GDP-alpha-D-mannose biosynthesis; GDP-alpha-D-mannose from alpha-D-mannose 1-phosphate (GTP route): step 1/1.</text>
</comment>
<dbReference type="Gene3D" id="2.60.120.10">
    <property type="entry name" value="Jelly Rolls"/>
    <property type="match status" value="1"/>
</dbReference>
<evidence type="ECO:0000259" key="12">
    <source>
        <dbReference type="Pfam" id="PF22640"/>
    </source>
</evidence>
<keyword evidence="7" id="KW-0342">GTP-binding</keyword>
<evidence type="ECO:0000256" key="7">
    <source>
        <dbReference type="ARBA" id="ARBA00023134"/>
    </source>
</evidence>
<dbReference type="InterPro" id="IPR029044">
    <property type="entry name" value="Nucleotide-diphossugar_trans"/>
</dbReference>
<evidence type="ECO:0000259" key="10">
    <source>
        <dbReference type="Pfam" id="PF00483"/>
    </source>
</evidence>
<dbReference type="Gene3D" id="3.90.550.10">
    <property type="entry name" value="Spore Coat Polysaccharide Biosynthesis Protein SpsA, Chain A"/>
    <property type="match status" value="1"/>
</dbReference>
<dbReference type="Proteomes" id="UP001615550">
    <property type="component" value="Unassembled WGS sequence"/>
</dbReference>
<dbReference type="Pfam" id="PF01050">
    <property type="entry name" value="MannoseP_isomer"/>
    <property type="match status" value="1"/>
</dbReference>
<keyword evidence="13" id="KW-0413">Isomerase</keyword>
<comment type="caution">
    <text evidence="13">The sequence shown here is derived from an EMBL/GenBank/DDBJ whole genome shotgun (WGS) entry which is preliminary data.</text>
</comment>
<dbReference type="Pfam" id="PF22640">
    <property type="entry name" value="ManC_GMP_beta-helix"/>
    <property type="match status" value="1"/>
</dbReference>
<keyword evidence="4 13" id="KW-0808">Transferase</keyword>
<evidence type="ECO:0000256" key="3">
    <source>
        <dbReference type="ARBA" id="ARBA00012387"/>
    </source>
</evidence>
<comment type="catalytic activity">
    <reaction evidence="8">
        <text>alpha-D-mannose 1-phosphate + GTP + H(+) = GDP-alpha-D-mannose + diphosphate</text>
        <dbReference type="Rhea" id="RHEA:15229"/>
        <dbReference type="ChEBI" id="CHEBI:15378"/>
        <dbReference type="ChEBI" id="CHEBI:33019"/>
        <dbReference type="ChEBI" id="CHEBI:37565"/>
        <dbReference type="ChEBI" id="CHEBI:57527"/>
        <dbReference type="ChEBI" id="CHEBI:58409"/>
        <dbReference type="EC" id="2.7.7.13"/>
    </reaction>
</comment>
<dbReference type="Pfam" id="PF00483">
    <property type="entry name" value="NTP_transferase"/>
    <property type="match status" value="1"/>
</dbReference>
<name>A0ABW8D6Y5_9GAMM</name>
<keyword evidence="6" id="KW-0547">Nucleotide-binding</keyword>
<evidence type="ECO:0000256" key="6">
    <source>
        <dbReference type="ARBA" id="ARBA00022741"/>
    </source>
</evidence>
<accession>A0ABW8D6Y5</accession>
<evidence type="ECO:0000256" key="8">
    <source>
        <dbReference type="ARBA" id="ARBA00047343"/>
    </source>
</evidence>
<protein>
    <recommendedName>
        <fullName evidence="3">mannose-1-phosphate guanylyltransferase</fullName>
        <ecNumber evidence="3">2.7.7.13</ecNumber>
    </recommendedName>
</protein>
<dbReference type="InterPro" id="IPR051161">
    <property type="entry name" value="Mannose-6P_isomerase_type2"/>
</dbReference>
<sequence>MQLIPIILCGGAGSRLWPVSRELHPKPFMRLADGQSLFQKAFIRGASLPNVREAMIVTNKEFLFKMIEESSEVNANHIKTSYIMEPVGRNTAAAIASAVLNTINLHGEQAMMLVLAADHLILNQDAFQTAVNEALELAGNDKLVTFGISPTEPKTEYGYIEADVNRVVRFVEKPALDKAQEYLISGRFLWNSGMFLFSAGAMLHALEQHCPEILQAVRTCFAKSHLVHYQNVVGLELDEETFAQVPDNSIDYAVMEKAENIAVIPCQIGWSDVGSWTSIDELIEPDAQGNRLEGDGDVFLHEVTNCDIRSDNRLVGAVGLDNLLIVDTPDALLVAEKSRAQDVKHIYTQLKACGHEAYKLHRTVYRPWGTYTILEQSERFKIKRIEVKPGASLSLQMHHHRSEHWIVVSGMAKVVNGEEEFFVRVNESTYIPAGCKHRLENPGVLDLVMIEVQSGDYLGEDDIVRFQDNYGRG</sequence>
<evidence type="ECO:0000313" key="13">
    <source>
        <dbReference type="EMBL" id="MFJ1268464.1"/>
    </source>
</evidence>
<dbReference type="InterPro" id="IPR011051">
    <property type="entry name" value="RmlC_Cupin_sf"/>
</dbReference>
<dbReference type="SUPFAM" id="SSF51182">
    <property type="entry name" value="RmlC-like cupins"/>
    <property type="match status" value="1"/>
</dbReference>
<dbReference type="InterPro" id="IPR049577">
    <property type="entry name" value="GMPP_N"/>
</dbReference>
<comment type="similarity">
    <text evidence="2 9">Belongs to the mannose-6-phosphate isomerase type 2 family.</text>
</comment>
<dbReference type="InterPro" id="IPR014710">
    <property type="entry name" value="RmlC-like_jellyroll"/>
</dbReference>
<reference evidence="13 14" key="1">
    <citation type="submission" date="2024-08" db="EMBL/GenBank/DDBJ databases">
        <title>Draft Genome Sequence of Legionella lytica strain DSB2004, Isolated From a Fire Sprinkler System.</title>
        <authorList>
            <person name="Everhart A.D."/>
            <person name="Kidane D.T."/>
            <person name="Farone A.L."/>
            <person name="Farone M.B."/>
        </authorList>
    </citation>
    <scope>NUCLEOTIDE SEQUENCE [LARGE SCALE GENOMIC DNA]</scope>
    <source>
        <strain evidence="13 14">DSB2004</strain>
    </source>
</reference>
<gene>
    <name evidence="13" type="ORF">ACD661_07860</name>
</gene>
<feature type="domain" description="Mannose-6-phosphate isomerase type II C-terminal" evidence="11">
    <location>
        <begin position="355"/>
        <end position="468"/>
    </location>
</feature>
<dbReference type="CDD" id="cd02509">
    <property type="entry name" value="GDP-M1P_Guanylyltransferase"/>
    <property type="match status" value="1"/>
</dbReference>
<dbReference type="EMBL" id="JBGORX010000002">
    <property type="protein sequence ID" value="MFJ1268464.1"/>
    <property type="molecule type" value="Genomic_DNA"/>
</dbReference>
<evidence type="ECO:0000256" key="1">
    <source>
        <dbReference type="ARBA" id="ARBA00004823"/>
    </source>
</evidence>
<organism evidence="13 14">
    <name type="scientific">Legionella lytica</name>
    <dbReference type="NCBI Taxonomy" id="96232"/>
    <lineage>
        <taxon>Bacteria</taxon>
        <taxon>Pseudomonadati</taxon>
        <taxon>Pseudomonadota</taxon>
        <taxon>Gammaproteobacteria</taxon>
        <taxon>Legionellales</taxon>
        <taxon>Legionellaceae</taxon>
        <taxon>Legionella</taxon>
    </lineage>
</organism>
<dbReference type="PANTHER" id="PTHR46390">
    <property type="entry name" value="MANNOSE-1-PHOSPHATE GUANYLYLTRANSFERASE"/>
    <property type="match status" value="1"/>
</dbReference>
<feature type="domain" description="MannoseP isomerase/GMP-like beta-helix" evidence="12">
    <location>
        <begin position="304"/>
        <end position="350"/>
    </location>
</feature>
<feature type="domain" description="Nucleotidyl transferase" evidence="10">
    <location>
        <begin position="5"/>
        <end position="283"/>
    </location>
</feature>
<dbReference type="SUPFAM" id="SSF53448">
    <property type="entry name" value="Nucleotide-diphospho-sugar transferases"/>
    <property type="match status" value="1"/>
</dbReference>
<evidence type="ECO:0000256" key="9">
    <source>
        <dbReference type="RuleBase" id="RU004190"/>
    </source>
</evidence>
<dbReference type="InterPro" id="IPR005835">
    <property type="entry name" value="NTP_transferase_dom"/>
</dbReference>
<keyword evidence="14" id="KW-1185">Reference proteome</keyword>
<proteinExistence type="inferred from homology"/>
<dbReference type="CDD" id="cd02213">
    <property type="entry name" value="cupin_PMI_typeII_C"/>
    <property type="match status" value="1"/>
</dbReference>
<keyword evidence="5 13" id="KW-0548">Nucleotidyltransferase</keyword>
<dbReference type="InterPro" id="IPR006375">
    <property type="entry name" value="Man1P_GuaTrfase/Man6P_Isoase"/>
</dbReference>